<gene>
    <name evidence="1" type="ORF">KUCAC02_013521</name>
</gene>
<evidence type="ECO:0000313" key="1">
    <source>
        <dbReference type="EMBL" id="KAI4810582.1"/>
    </source>
</evidence>
<sequence length="158" mass="17347">QLSFLYYSRASSGLRPRPHTERLTLWPIRGLQRRDRQGERDVLPSGADRNTAILTSTETPTAATHSQTLRHTRSLSGASIESPGEHAGLRCVACSRDVKRPSDTTSERHLVALLGTAQFDAASPHGLEKLLHSFGIASVLLFFNFETKPSPGNRDCKA</sequence>
<protein>
    <submittedName>
        <fullName evidence="1">Uncharacterized protein</fullName>
    </submittedName>
</protein>
<dbReference type="EMBL" id="CM043800">
    <property type="protein sequence ID" value="KAI4810582.1"/>
    <property type="molecule type" value="Genomic_DNA"/>
</dbReference>
<proteinExistence type="predicted"/>
<comment type="caution">
    <text evidence="1">The sequence shown here is derived from an EMBL/GenBank/DDBJ whole genome shotgun (WGS) entry which is preliminary data.</text>
</comment>
<organism evidence="1 2">
    <name type="scientific">Chaenocephalus aceratus</name>
    <name type="common">Blackfin icefish</name>
    <name type="synonym">Chaenichthys aceratus</name>
    <dbReference type="NCBI Taxonomy" id="36190"/>
    <lineage>
        <taxon>Eukaryota</taxon>
        <taxon>Metazoa</taxon>
        <taxon>Chordata</taxon>
        <taxon>Craniata</taxon>
        <taxon>Vertebrata</taxon>
        <taxon>Euteleostomi</taxon>
        <taxon>Actinopterygii</taxon>
        <taxon>Neopterygii</taxon>
        <taxon>Teleostei</taxon>
        <taxon>Neoteleostei</taxon>
        <taxon>Acanthomorphata</taxon>
        <taxon>Eupercaria</taxon>
        <taxon>Perciformes</taxon>
        <taxon>Notothenioidei</taxon>
        <taxon>Channichthyidae</taxon>
        <taxon>Chaenocephalus</taxon>
    </lineage>
</organism>
<evidence type="ECO:0000313" key="2">
    <source>
        <dbReference type="Proteomes" id="UP001057452"/>
    </source>
</evidence>
<keyword evidence="2" id="KW-1185">Reference proteome</keyword>
<accession>A0ACB9WC15</accession>
<feature type="non-terminal residue" evidence="1">
    <location>
        <position position="1"/>
    </location>
</feature>
<dbReference type="Proteomes" id="UP001057452">
    <property type="component" value="Chromosome 16"/>
</dbReference>
<feature type="non-terminal residue" evidence="1">
    <location>
        <position position="158"/>
    </location>
</feature>
<reference evidence="1" key="1">
    <citation type="submission" date="2022-05" db="EMBL/GenBank/DDBJ databases">
        <title>Chromosome-level genome of Chaenocephalus aceratus.</title>
        <authorList>
            <person name="Park H."/>
        </authorList>
    </citation>
    <scope>NUCLEOTIDE SEQUENCE</scope>
    <source>
        <strain evidence="1">KU_202001</strain>
    </source>
</reference>
<name>A0ACB9WC15_CHAAC</name>